<keyword evidence="2" id="KW-0119">Carbohydrate metabolism</keyword>
<dbReference type="SUPFAM" id="SSF51004">
    <property type="entry name" value="C-terminal (heme d1) domain of cytochrome cd1-nitrite reductase"/>
    <property type="match status" value="1"/>
</dbReference>
<dbReference type="EC" id="3.1.1.31" evidence="4"/>
<evidence type="ECO:0000256" key="1">
    <source>
        <dbReference type="ARBA" id="ARBA00005564"/>
    </source>
</evidence>
<comment type="similarity">
    <text evidence="1">Belongs to the cycloisomerase 2 family.</text>
</comment>
<dbReference type="Pfam" id="PF10282">
    <property type="entry name" value="Lactonase"/>
    <property type="match status" value="1"/>
</dbReference>
<dbReference type="InterPro" id="IPR019405">
    <property type="entry name" value="Lactonase_7-beta_prop"/>
</dbReference>
<keyword evidence="2" id="KW-0313">Glucose metabolism</keyword>
<gene>
    <name evidence="4" type="ORF">HDF15_004232</name>
</gene>
<evidence type="ECO:0000313" key="5">
    <source>
        <dbReference type="Proteomes" id="UP000584867"/>
    </source>
</evidence>
<feature type="chain" id="PRO_5030574476" evidence="3">
    <location>
        <begin position="26"/>
        <end position="387"/>
    </location>
</feature>
<keyword evidence="4" id="KW-0378">Hydrolase</keyword>
<protein>
    <submittedName>
        <fullName evidence="4">6-phosphogluconolactonase</fullName>
        <ecNumber evidence="4">3.1.1.31</ecNumber>
    </submittedName>
</protein>
<dbReference type="InterPro" id="IPR015943">
    <property type="entry name" value="WD40/YVTN_repeat-like_dom_sf"/>
</dbReference>
<dbReference type="PANTHER" id="PTHR30344:SF1">
    <property type="entry name" value="6-PHOSPHOGLUCONOLACTONASE"/>
    <property type="match status" value="1"/>
</dbReference>
<evidence type="ECO:0000256" key="2">
    <source>
        <dbReference type="ARBA" id="ARBA00022526"/>
    </source>
</evidence>
<sequence length="387" mass="41255">MLTKSTRRQFLVASAALPFALRSFAQSSAEPRWVLLGTGDGKGIYRAPWNAATGELGAIELAVATERPTFLAMHPKRPLLYAANEAAKGDGGLSSFRVNAAQGSLELVQRVSSHGNGPCYVSVDHTGKTAFVANYGGGSMSAYTLGSAGEMADAGGLDCRNNPSCGVLGPVTDRQEAAHLHCTTVSPDNKFLLVCNLGEDAIEVFPISPGKKAPLGTPTRVQARVGSGPRHVAFHPNGKWVYCVHELDATIDLYDWSAHKHTASMKLREGSTIFTLTPGTSLPGNSGCEIIVGDDGRFVYTCSRGVDEIIVYRVDATSGLLTEQQRLSCGGKIPRIIAFDPTRKWLVSCNQTAPGSVTVFAHDAKTGRLSETPKTFAADTPMFVQWI</sequence>
<accession>A0A7W7ZU82</accession>
<dbReference type="Gene3D" id="2.130.10.10">
    <property type="entry name" value="YVTN repeat-like/Quinoprotein amine dehydrogenase"/>
    <property type="match status" value="1"/>
</dbReference>
<evidence type="ECO:0000256" key="3">
    <source>
        <dbReference type="SAM" id="SignalP"/>
    </source>
</evidence>
<dbReference type="GO" id="GO:0017057">
    <property type="term" value="F:6-phosphogluconolactonase activity"/>
    <property type="evidence" value="ECO:0007669"/>
    <property type="project" value="UniProtKB-EC"/>
</dbReference>
<dbReference type="Proteomes" id="UP000584867">
    <property type="component" value="Unassembled WGS sequence"/>
</dbReference>
<dbReference type="PANTHER" id="PTHR30344">
    <property type="entry name" value="6-PHOSPHOGLUCONOLACTONASE-RELATED"/>
    <property type="match status" value="1"/>
</dbReference>
<dbReference type="AlphaFoldDB" id="A0A7W7ZU82"/>
<reference evidence="4 5" key="1">
    <citation type="submission" date="2020-08" db="EMBL/GenBank/DDBJ databases">
        <title>Genomic Encyclopedia of Type Strains, Phase IV (KMG-V): Genome sequencing to study the core and pangenomes of soil and plant-associated prokaryotes.</title>
        <authorList>
            <person name="Whitman W."/>
        </authorList>
    </citation>
    <scope>NUCLEOTIDE SEQUENCE [LARGE SCALE GENOMIC DNA]</scope>
    <source>
        <strain evidence="4 5">X5P3</strain>
    </source>
</reference>
<organism evidence="4 5">
    <name type="scientific">Granulicella mallensis</name>
    <dbReference type="NCBI Taxonomy" id="940614"/>
    <lineage>
        <taxon>Bacteria</taxon>
        <taxon>Pseudomonadati</taxon>
        <taxon>Acidobacteriota</taxon>
        <taxon>Terriglobia</taxon>
        <taxon>Terriglobales</taxon>
        <taxon>Acidobacteriaceae</taxon>
        <taxon>Granulicella</taxon>
    </lineage>
</organism>
<name>A0A7W7ZU82_9BACT</name>
<dbReference type="InterPro" id="IPR050282">
    <property type="entry name" value="Cycloisomerase_2"/>
</dbReference>
<dbReference type="EMBL" id="JACHIO010000020">
    <property type="protein sequence ID" value="MBB5065862.1"/>
    <property type="molecule type" value="Genomic_DNA"/>
</dbReference>
<dbReference type="InterPro" id="IPR011048">
    <property type="entry name" value="Haem_d1_sf"/>
</dbReference>
<feature type="signal peptide" evidence="3">
    <location>
        <begin position="1"/>
        <end position="25"/>
    </location>
</feature>
<evidence type="ECO:0000313" key="4">
    <source>
        <dbReference type="EMBL" id="MBB5065862.1"/>
    </source>
</evidence>
<comment type="caution">
    <text evidence="4">The sequence shown here is derived from an EMBL/GenBank/DDBJ whole genome shotgun (WGS) entry which is preliminary data.</text>
</comment>
<dbReference type="RefSeq" id="WP_184258918.1">
    <property type="nucleotide sequence ID" value="NZ_JACHIO010000020.1"/>
</dbReference>
<dbReference type="GO" id="GO:0006006">
    <property type="term" value="P:glucose metabolic process"/>
    <property type="evidence" value="ECO:0007669"/>
    <property type="project" value="UniProtKB-KW"/>
</dbReference>
<proteinExistence type="inferred from homology"/>
<keyword evidence="3" id="KW-0732">Signal</keyword>